<reference evidence="2" key="1">
    <citation type="journal article" date="2014" name="Int. J. Syst. Evol. Microbiol.">
        <title>Complete genome sequence of Corynebacterium casei LMG S-19264T (=DSM 44701T), isolated from a smear-ripened cheese.</title>
        <authorList>
            <consortium name="US DOE Joint Genome Institute (JGI-PGF)"/>
            <person name="Walter F."/>
            <person name="Albersmeier A."/>
            <person name="Kalinowski J."/>
            <person name="Ruckert C."/>
        </authorList>
    </citation>
    <scope>NUCLEOTIDE SEQUENCE</scope>
    <source>
        <strain evidence="2">CGMCC 1.15763</strain>
    </source>
</reference>
<organism evidence="2 3">
    <name type="scientific">Polaribacter pacificus</name>
    <dbReference type="NCBI Taxonomy" id="1775173"/>
    <lineage>
        <taxon>Bacteria</taxon>
        <taxon>Pseudomonadati</taxon>
        <taxon>Bacteroidota</taxon>
        <taxon>Flavobacteriia</taxon>
        <taxon>Flavobacteriales</taxon>
        <taxon>Flavobacteriaceae</taxon>
    </lineage>
</organism>
<dbReference type="InterPro" id="IPR025285">
    <property type="entry name" value="DUF4145"/>
</dbReference>
<reference evidence="2" key="2">
    <citation type="submission" date="2020-09" db="EMBL/GenBank/DDBJ databases">
        <authorList>
            <person name="Sun Q."/>
            <person name="Zhou Y."/>
        </authorList>
    </citation>
    <scope>NUCLEOTIDE SEQUENCE</scope>
    <source>
        <strain evidence="2">CGMCC 1.15763</strain>
    </source>
</reference>
<comment type="caution">
    <text evidence="2">The sequence shown here is derived from an EMBL/GenBank/DDBJ whole genome shotgun (WGS) entry which is preliminary data.</text>
</comment>
<gene>
    <name evidence="2" type="ORF">GCM10011416_23830</name>
</gene>
<keyword evidence="3" id="KW-1185">Reference proteome</keyword>
<sequence>MICPHCSTAAKYEWKTTQAMKVDEEESKGTKIAYSTCPNCEEIVVYLQRGELEYDNIGMDYFEDIEWQKMIYPKKENFTNSDDIPKLYLEDYEESVKVLSASPKASAALSRRLLQNILREEYKIKEKTLVQEIQNFIELEGIPSHLTDAVDAVRNIGNLAAHPTKNKNTGEIVSVENGEAEWLIEVIEALFDFTFIQPLKLQRRRKELNLKLEQIGKPEMKKKE</sequence>
<accession>A0A917I2N9</accession>
<dbReference type="Pfam" id="PF13643">
    <property type="entry name" value="DUF4145"/>
    <property type="match status" value="1"/>
</dbReference>
<evidence type="ECO:0000259" key="1">
    <source>
        <dbReference type="Pfam" id="PF13643"/>
    </source>
</evidence>
<feature type="domain" description="DUF4145" evidence="1">
    <location>
        <begin position="94"/>
        <end position="187"/>
    </location>
</feature>
<evidence type="ECO:0000313" key="2">
    <source>
        <dbReference type="EMBL" id="GGH03961.1"/>
    </source>
</evidence>
<dbReference type="AlphaFoldDB" id="A0A917I2N9"/>
<name>A0A917I2N9_9FLAO</name>
<evidence type="ECO:0000313" key="3">
    <source>
        <dbReference type="Proteomes" id="UP000633278"/>
    </source>
</evidence>
<dbReference type="EMBL" id="BMJW01000003">
    <property type="protein sequence ID" value="GGH03961.1"/>
    <property type="molecule type" value="Genomic_DNA"/>
</dbReference>
<proteinExistence type="predicted"/>
<protein>
    <recommendedName>
        <fullName evidence="1">DUF4145 domain-containing protein</fullName>
    </recommendedName>
</protein>
<dbReference type="Proteomes" id="UP000633278">
    <property type="component" value="Unassembled WGS sequence"/>
</dbReference>